<comment type="subcellular location">
    <subcellularLocation>
        <location evidence="6">Cytoplasm</location>
    </subcellularLocation>
</comment>
<keyword evidence="1 6" id="KW-0409">Iron storage</keyword>
<reference evidence="8" key="1">
    <citation type="submission" date="2020-07" db="EMBL/GenBank/DDBJ databases">
        <title>Huge and variable diversity of episymbiotic CPR bacteria and DPANN archaea in groundwater ecosystems.</title>
        <authorList>
            <person name="He C.Y."/>
            <person name="Keren R."/>
            <person name="Whittaker M."/>
            <person name="Farag I.F."/>
            <person name="Doudna J."/>
            <person name="Cate J.H.D."/>
            <person name="Banfield J.F."/>
        </authorList>
    </citation>
    <scope>NUCLEOTIDE SEQUENCE</scope>
    <source>
        <strain evidence="8">NC_groundwater_1813_Pr3_B-0.1um_71_17</strain>
    </source>
</reference>
<dbReference type="PANTHER" id="PTHR11431:SF127">
    <property type="entry name" value="BACTERIAL NON-HEME FERRITIN"/>
    <property type="match status" value="1"/>
</dbReference>
<dbReference type="GO" id="GO:0008199">
    <property type="term" value="F:ferric iron binding"/>
    <property type="evidence" value="ECO:0007669"/>
    <property type="project" value="InterPro"/>
</dbReference>
<proteinExistence type="inferred from homology"/>
<comment type="catalytic activity">
    <reaction evidence="6">
        <text>4 Fe(2+) + O2 + 6 H2O = 4 iron(III) oxide-hydroxide + 12 H(+)</text>
        <dbReference type="Rhea" id="RHEA:11972"/>
        <dbReference type="ChEBI" id="CHEBI:15377"/>
        <dbReference type="ChEBI" id="CHEBI:15378"/>
        <dbReference type="ChEBI" id="CHEBI:15379"/>
        <dbReference type="ChEBI" id="CHEBI:29033"/>
        <dbReference type="ChEBI" id="CHEBI:78619"/>
        <dbReference type="EC" id="1.16.3.2"/>
    </reaction>
</comment>
<dbReference type="InterPro" id="IPR008331">
    <property type="entry name" value="Ferritin_DPS_dom"/>
</dbReference>
<comment type="caution">
    <text evidence="8">The sequence shown here is derived from an EMBL/GenBank/DDBJ whole genome shotgun (WGS) entry which is preliminary data.</text>
</comment>
<name>A0A933SH37_UNCEI</name>
<evidence type="ECO:0000256" key="6">
    <source>
        <dbReference type="RuleBase" id="RU361145"/>
    </source>
</evidence>
<gene>
    <name evidence="8" type="ORF">HZA61_12130</name>
</gene>
<feature type="binding site" evidence="5">
    <location>
        <position position="21"/>
    </location>
    <ligand>
        <name>Fe cation</name>
        <dbReference type="ChEBI" id="CHEBI:24875"/>
        <label>1</label>
    </ligand>
</feature>
<evidence type="ECO:0000313" key="8">
    <source>
        <dbReference type="EMBL" id="MBI5170228.1"/>
    </source>
</evidence>
<dbReference type="AlphaFoldDB" id="A0A933SH37"/>
<dbReference type="GO" id="GO:0004322">
    <property type="term" value="F:ferroxidase activity"/>
    <property type="evidence" value="ECO:0007669"/>
    <property type="project" value="TreeGrafter"/>
</dbReference>
<keyword evidence="3" id="KW-0560">Oxidoreductase</keyword>
<evidence type="ECO:0000256" key="3">
    <source>
        <dbReference type="ARBA" id="ARBA00023002"/>
    </source>
</evidence>
<feature type="binding site" evidence="5">
    <location>
        <position position="131"/>
    </location>
    <ligand>
        <name>Fe cation</name>
        <dbReference type="ChEBI" id="CHEBI:24875"/>
        <label>1</label>
    </ligand>
</feature>
<feature type="binding site" evidence="5">
    <location>
        <position position="57"/>
    </location>
    <ligand>
        <name>Fe cation</name>
        <dbReference type="ChEBI" id="CHEBI:24875"/>
        <label>1</label>
    </ligand>
</feature>
<dbReference type="InterPro" id="IPR009040">
    <property type="entry name" value="Ferritin-like_diiron"/>
</dbReference>
<dbReference type="GO" id="GO:0008198">
    <property type="term" value="F:ferrous iron binding"/>
    <property type="evidence" value="ECO:0007669"/>
    <property type="project" value="TreeGrafter"/>
</dbReference>
<dbReference type="PROSITE" id="PS50905">
    <property type="entry name" value="FERRITIN_LIKE"/>
    <property type="match status" value="1"/>
</dbReference>
<evidence type="ECO:0000313" key="9">
    <source>
        <dbReference type="Proteomes" id="UP000696931"/>
    </source>
</evidence>
<protein>
    <recommendedName>
        <fullName evidence="6">Ferritin</fullName>
        <ecNumber evidence="6">1.16.3.2</ecNumber>
    </recommendedName>
</protein>
<comment type="similarity">
    <text evidence="6">Belongs to the ferritin family. Prokaryotic subfamily.</text>
</comment>
<keyword evidence="2 5" id="KW-0479">Metal-binding</keyword>
<feature type="domain" description="Ferritin-like diiron" evidence="7">
    <location>
        <begin position="4"/>
        <end position="149"/>
    </location>
</feature>
<dbReference type="GO" id="GO:0006879">
    <property type="term" value="P:intracellular iron ion homeostasis"/>
    <property type="evidence" value="ECO:0007669"/>
    <property type="project" value="UniProtKB-KW"/>
</dbReference>
<evidence type="ECO:0000256" key="5">
    <source>
        <dbReference type="PIRSR" id="PIRSR601519-1"/>
    </source>
</evidence>
<dbReference type="Gene3D" id="1.20.1260.10">
    <property type="match status" value="1"/>
</dbReference>
<dbReference type="InterPro" id="IPR041719">
    <property type="entry name" value="Ferritin_prok"/>
</dbReference>
<dbReference type="Proteomes" id="UP000696931">
    <property type="component" value="Unassembled WGS sequence"/>
</dbReference>
<dbReference type="InterPro" id="IPR001519">
    <property type="entry name" value="Ferritin"/>
</dbReference>
<feature type="binding site" evidence="5">
    <location>
        <position position="98"/>
    </location>
    <ligand>
        <name>Fe cation</name>
        <dbReference type="ChEBI" id="CHEBI:24875"/>
        <label>1</label>
    </ligand>
</feature>
<dbReference type="PANTHER" id="PTHR11431">
    <property type="entry name" value="FERRITIN"/>
    <property type="match status" value="1"/>
</dbReference>
<dbReference type="SUPFAM" id="SSF47240">
    <property type="entry name" value="Ferritin-like"/>
    <property type="match status" value="1"/>
</dbReference>
<evidence type="ECO:0000256" key="1">
    <source>
        <dbReference type="ARBA" id="ARBA00022434"/>
    </source>
</evidence>
<keyword evidence="4 5" id="KW-0408">Iron</keyword>
<dbReference type="InterPro" id="IPR009078">
    <property type="entry name" value="Ferritin-like_SF"/>
</dbReference>
<dbReference type="EMBL" id="JACRIW010000085">
    <property type="protein sequence ID" value="MBI5170228.1"/>
    <property type="molecule type" value="Genomic_DNA"/>
</dbReference>
<accession>A0A933SH37</accession>
<feature type="binding site" evidence="5">
    <location>
        <position position="54"/>
    </location>
    <ligand>
        <name>Fe cation</name>
        <dbReference type="ChEBI" id="CHEBI:24875"/>
        <label>1</label>
    </ligand>
</feature>
<dbReference type="InterPro" id="IPR012347">
    <property type="entry name" value="Ferritin-like"/>
</dbReference>
<keyword evidence="6" id="KW-0963">Cytoplasm</keyword>
<evidence type="ECO:0000256" key="4">
    <source>
        <dbReference type="ARBA" id="ARBA00023004"/>
    </source>
</evidence>
<organism evidence="8 9">
    <name type="scientific">Eiseniibacteriota bacterium</name>
    <dbReference type="NCBI Taxonomy" id="2212470"/>
    <lineage>
        <taxon>Bacteria</taxon>
        <taxon>Candidatus Eiseniibacteriota</taxon>
    </lineage>
</organism>
<evidence type="ECO:0000256" key="2">
    <source>
        <dbReference type="ARBA" id="ARBA00022723"/>
    </source>
</evidence>
<dbReference type="CDD" id="cd01055">
    <property type="entry name" value="Nonheme_Ferritin"/>
    <property type="match status" value="1"/>
</dbReference>
<sequence>MPGVPVPPAVVTEIQRQFNHELSAAHAYTALATWCAERNLKGFARFFHKQAGEEREHAQRFMDHLLDRGVMPELAAIPAPRTAFKSVLEAVQHARSMEQLNTAGIHQAYEAALAAKDYPAQVAIQWFISEQVEEEAWCDELVARVEAANCAGGMSSLDRHLEKILNAKSHDGGAED</sequence>
<comment type="function">
    <text evidence="6">Iron-storage protein.</text>
</comment>
<dbReference type="EC" id="1.16.3.2" evidence="6"/>
<dbReference type="GO" id="GO:0006826">
    <property type="term" value="P:iron ion transport"/>
    <property type="evidence" value="ECO:0007669"/>
    <property type="project" value="InterPro"/>
</dbReference>
<dbReference type="Pfam" id="PF00210">
    <property type="entry name" value="Ferritin"/>
    <property type="match status" value="1"/>
</dbReference>
<evidence type="ECO:0000259" key="7">
    <source>
        <dbReference type="PROSITE" id="PS50905"/>
    </source>
</evidence>
<dbReference type="GO" id="GO:0005829">
    <property type="term" value="C:cytosol"/>
    <property type="evidence" value="ECO:0007669"/>
    <property type="project" value="TreeGrafter"/>
</dbReference>